<organism evidence="1 2">
    <name type="scientific">Pedobacter caeni</name>
    <dbReference type="NCBI Taxonomy" id="288992"/>
    <lineage>
        <taxon>Bacteria</taxon>
        <taxon>Pseudomonadati</taxon>
        <taxon>Bacteroidota</taxon>
        <taxon>Sphingobacteriia</taxon>
        <taxon>Sphingobacteriales</taxon>
        <taxon>Sphingobacteriaceae</taxon>
        <taxon>Pedobacter</taxon>
    </lineage>
</organism>
<accession>A0A1M4T1V7</accession>
<evidence type="ECO:0000313" key="2">
    <source>
        <dbReference type="Proteomes" id="UP000184287"/>
    </source>
</evidence>
<dbReference type="AlphaFoldDB" id="A0A1M4T1V7"/>
<keyword evidence="2" id="KW-1185">Reference proteome</keyword>
<protein>
    <recommendedName>
        <fullName evidence="3">Outer membrane protein beta-barrel domain-containing protein</fullName>
    </recommendedName>
</protein>
<proteinExistence type="predicted"/>
<gene>
    <name evidence="1" type="ORF">SAMN04488522_10153</name>
</gene>
<reference evidence="2" key="1">
    <citation type="submission" date="2016-11" db="EMBL/GenBank/DDBJ databases">
        <authorList>
            <person name="Varghese N."/>
            <person name="Submissions S."/>
        </authorList>
    </citation>
    <scope>NUCLEOTIDE SEQUENCE [LARGE SCALE GENOMIC DNA]</scope>
    <source>
        <strain evidence="2">DSM 16990</strain>
    </source>
</reference>
<dbReference type="EMBL" id="FQUQ01000001">
    <property type="protein sequence ID" value="SHE38443.1"/>
    <property type="molecule type" value="Genomic_DNA"/>
</dbReference>
<dbReference type="Proteomes" id="UP000184287">
    <property type="component" value="Unassembled WGS sequence"/>
</dbReference>
<sequence>MKKLFVLLGILCQFSPLNSTAQKRAEIPIGIEFYNHTIGLPFDNPNKKPFNFGLAITSSYPLLLKKHSKITLDGELGYFKHKELATGININTGLSYTFTTGIGIYFAAGIPLGYIRTFNAYDLYSLNDNGEYELSKDKGRSSLFLGYSLQVGYDFRKKLNIPFSFYVKNEWWLQTNYSKYLPSLLQNTLRIGINIYPFKQN</sequence>
<evidence type="ECO:0008006" key="3">
    <source>
        <dbReference type="Google" id="ProtNLM"/>
    </source>
</evidence>
<evidence type="ECO:0000313" key="1">
    <source>
        <dbReference type="EMBL" id="SHE38443.1"/>
    </source>
</evidence>
<dbReference type="STRING" id="288992.SAMN04488522_10153"/>
<name>A0A1M4T1V7_9SPHI</name>